<dbReference type="AlphaFoldDB" id="A0A4V6T520"/>
<proteinExistence type="predicted"/>
<keyword evidence="3" id="KW-1185">Reference proteome</keyword>
<name>A0A4V6T520_DENBC</name>
<protein>
    <recommendedName>
        <fullName evidence="1">DDE-1 domain-containing protein</fullName>
    </recommendedName>
</protein>
<dbReference type="Proteomes" id="UP000297245">
    <property type="component" value="Unassembled WGS sequence"/>
</dbReference>
<gene>
    <name evidence="2" type="ORF">K435DRAFT_690597</name>
</gene>
<reference evidence="2 3" key="1">
    <citation type="journal article" date="2019" name="Nat. Ecol. Evol.">
        <title>Megaphylogeny resolves global patterns of mushroom evolution.</title>
        <authorList>
            <person name="Varga T."/>
            <person name="Krizsan K."/>
            <person name="Foldi C."/>
            <person name="Dima B."/>
            <person name="Sanchez-Garcia M."/>
            <person name="Sanchez-Ramirez S."/>
            <person name="Szollosi G.J."/>
            <person name="Szarkandi J.G."/>
            <person name="Papp V."/>
            <person name="Albert L."/>
            <person name="Andreopoulos W."/>
            <person name="Angelini C."/>
            <person name="Antonin V."/>
            <person name="Barry K.W."/>
            <person name="Bougher N.L."/>
            <person name="Buchanan P."/>
            <person name="Buyck B."/>
            <person name="Bense V."/>
            <person name="Catcheside P."/>
            <person name="Chovatia M."/>
            <person name="Cooper J."/>
            <person name="Damon W."/>
            <person name="Desjardin D."/>
            <person name="Finy P."/>
            <person name="Geml J."/>
            <person name="Haridas S."/>
            <person name="Hughes K."/>
            <person name="Justo A."/>
            <person name="Karasinski D."/>
            <person name="Kautmanova I."/>
            <person name="Kiss B."/>
            <person name="Kocsube S."/>
            <person name="Kotiranta H."/>
            <person name="LaButti K.M."/>
            <person name="Lechner B.E."/>
            <person name="Liimatainen K."/>
            <person name="Lipzen A."/>
            <person name="Lukacs Z."/>
            <person name="Mihaltcheva S."/>
            <person name="Morgado L.N."/>
            <person name="Niskanen T."/>
            <person name="Noordeloos M.E."/>
            <person name="Ohm R.A."/>
            <person name="Ortiz-Santana B."/>
            <person name="Ovrebo C."/>
            <person name="Racz N."/>
            <person name="Riley R."/>
            <person name="Savchenko A."/>
            <person name="Shiryaev A."/>
            <person name="Soop K."/>
            <person name="Spirin V."/>
            <person name="Szebenyi C."/>
            <person name="Tomsovsky M."/>
            <person name="Tulloss R.E."/>
            <person name="Uehling J."/>
            <person name="Grigoriev I.V."/>
            <person name="Vagvolgyi C."/>
            <person name="Papp T."/>
            <person name="Martin F.M."/>
            <person name="Miettinen O."/>
            <person name="Hibbett D.S."/>
            <person name="Nagy L.G."/>
        </authorList>
    </citation>
    <scope>NUCLEOTIDE SEQUENCE [LARGE SCALE GENOMIC DNA]</scope>
    <source>
        <strain evidence="2 3">CBS 962.96</strain>
    </source>
</reference>
<sequence length="328" mass="37513">MVAIIQEQAPQLFDRFLSDTTKFRCSETFVRKYIVNNLGWSFRATTRASQKPPPDVAQILEEAALREAYVICNYSIPAELRVNTDQTQTVYQHGNKATWHTRGDKQVGAVGKDEKRAFTLVPSISASGEVLPFQAIFQGSTSASCPTKASPFWEEAERLGFQLEPSKTKTYWSTLETMKRLVNNLIVPYFEKKKRELGIDKPEEQRSIWKIDCWSVHKSRDFLDWMKETHPAVIVIFVPGNCTSLFQPLDVGIQRVLKQSFKRSLHADIVEEVSKKLVVGVNTVTLDLSLPTLRERSLGWLVKAYHDINKPELVKKVKKYTLQVPRLI</sequence>
<feature type="domain" description="DDE-1" evidence="1">
    <location>
        <begin position="118"/>
        <end position="275"/>
    </location>
</feature>
<organism evidence="2 3">
    <name type="scientific">Dendrothele bispora (strain CBS 962.96)</name>
    <dbReference type="NCBI Taxonomy" id="1314807"/>
    <lineage>
        <taxon>Eukaryota</taxon>
        <taxon>Fungi</taxon>
        <taxon>Dikarya</taxon>
        <taxon>Basidiomycota</taxon>
        <taxon>Agaricomycotina</taxon>
        <taxon>Agaricomycetes</taxon>
        <taxon>Agaricomycetidae</taxon>
        <taxon>Agaricales</taxon>
        <taxon>Agaricales incertae sedis</taxon>
        <taxon>Dendrothele</taxon>
    </lineage>
</organism>
<evidence type="ECO:0000259" key="1">
    <source>
        <dbReference type="Pfam" id="PF03184"/>
    </source>
</evidence>
<dbReference type="InterPro" id="IPR004875">
    <property type="entry name" value="DDE_SF_endonuclease_dom"/>
</dbReference>
<dbReference type="Pfam" id="PF03184">
    <property type="entry name" value="DDE_1"/>
    <property type="match status" value="1"/>
</dbReference>
<evidence type="ECO:0000313" key="3">
    <source>
        <dbReference type="Proteomes" id="UP000297245"/>
    </source>
</evidence>
<dbReference type="GO" id="GO:0003676">
    <property type="term" value="F:nucleic acid binding"/>
    <property type="evidence" value="ECO:0007669"/>
    <property type="project" value="InterPro"/>
</dbReference>
<dbReference type="EMBL" id="ML179700">
    <property type="protein sequence ID" value="THU82905.1"/>
    <property type="molecule type" value="Genomic_DNA"/>
</dbReference>
<evidence type="ECO:0000313" key="2">
    <source>
        <dbReference type="EMBL" id="THU82905.1"/>
    </source>
</evidence>
<accession>A0A4V6T520</accession>
<dbReference type="OrthoDB" id="3341102at2759"/>